<name>A0AAV4NRS4_CAEEX</name>
<organism evidence="1 2">
    <name type="scientific">Caerostris extrusa</name>
    <name type="common">Bark spider</name>
    <name type="synonym">Caerostris bankana</name>
    <dbReference type="NCBI Taxonomy" id="172846"/>
    <lineage>
        <taxon>Eukaryota</taxon>
        <taxon>Metazoa</taxon>
        <taxon>Ecdysozoa</taxon>
        <taxon>Arthropoda</taxon>
        <taxon>Chelicerata</taxon>
        <taxon>Arachnida</taxon>
        <taxon>Araneae</taxon>
        <taxon>Araneomorphae</taxon>
        <taxon>Entelegynae</taxon>
        <taxon>Araneoidea</taxon>
        <taxon>Araneidae</taxon>
        <taxon>Caerostris</taxon>
    </lineage>
</organism>
<comment type="caution">
    <text evidence="1">The sequence shown here is derived from an EMBL/GenBank/DDBJ whole genome shotgun (WGS) entry which is preliminary data.</text>
</comment>
<dbReference type="Proteomes" id="UP001054945">
    <property type="component" value="Unassembled WGS sequence"/>
</dbReference>
<keyword evidence="2" id="KW-1185">Reference proteome</keyword>
<accession>A0AAV4NRS4</accession>
<evidence type="ECO:0000313" key="2">
    <source>
        <dbReference type="Proteomes" id="UP001054945"/>
    </source>
</evidence>
<dbReference type="EMBL" id="BPLR01021246">
    <property type="protein sequence ID" value="GIX87547.1"/>
    <property type="molecule type" value="Genomic_DNA"/>
</dbReference>
<evidence type="ECO:0000313" key="1">
    <source>
        <dbReference type="EMBL" id="GIX87547.1"/>
    </source>
</evidence>
<dbReference type="AlphaFoldDB" id="A0AAV4NRS4"/>
<gene>
    <name evidence="1" type="ORF">CEXT_745681</name>
</gene>
<sequence>MVKKKSRKCNQYTDISLSTVIFRTRKKYSMELLEDSILGKASFAAFSTANIQEWLCKWKLEKKGTIFLRINIFTLHSREAHKSSGASGESTAGPTQYRILYYT</sequence>
<reference evidence="1 2" key="1">
    <citation type="submission" date="2021-06" db="EMBL/GenBank/DDBJ databases">
        <title>Caerostris extrusa draft genome.</title>
        <authorList>
            <person name="Kono N."/>
            <person name="Arakawa K."/>
        </authorList>
    </citation>
    <scope>NUCLEOTIDE SEQUENCE [LARGE SCALE GENOMIC DNA]</scope>
</reference>
<protein>
    <submittedName>
        <fullName evidence="1">Uncharacterized protein</fullName>
    </submittedName>
</protein>
<proteinExistence type="predicted"/>